<evidence type="ECO:0000313" key="3">
    <source>
        <dbReference type="Proteomes" id="UP001589710"/>
    </source>
</evidence>
<evidence type="ECO:0008006" key="4">
    <source>
        <dbReference type="Google" id="ProtNLM"/>
    </source>
</evidence>
<dbReference type="EMBL" id="JBHMCG010000057">
    <property type="protein sequence ID" value="MFB9573390.1"/>
    <property type="molecule type" value="Genomic_DNA"/>
</dbReference>
<evidence type="ECO:0000256" key="1">
    <source>
        <dbReference type="SAM" id="MobiDB-lite"/>
    </source>
</evidence>
<gene>
    <name evidence="2" type="ORF">ACFFTL_13920</name>
</gene>
<dbReference type="RefSeq" id="WP_266986699.1">
    <property type="nucleotide sequence ID" value="NZ_BAAAXD010000029.1"/>
</dbReference>
<sequence length="57" mass="6360">MAKNKNRKQGSQQNRASIPERGAEETKSTAYESQSQSQAQGSPADVARKQQRRFGHN</sequence>
<protein>
    <recommendedName>
        <fullName evidence="4">Small hydrophilic protein</fullName>
    </recommendedName>
</protein>
<accession>A0ABV5R6C5</accession>
<reference evidence="2 3" key="1">
    <citation type="submission" date="2024-09" db="EMBL/GenBank/DDBJ databases">
        <authorList>
            <person name="Sun Q."/>
            <person name="Mori K."/>
        </authorList>
    </citation>
    <scope>NUCLEOTIDE SEQUENCE [LARGE SCALE GENOMIC DNA]</scope>
    <source>
        <strain evidence="2 3">JCM 3331</strain>
    </source>
</reference>
<dbReference type="Proteomes" id="UP001589710">
    <property type="component" value="Unassembled WGS sequence"/>
</dbReference>
<evidence type="ECO:0000313" key="2">
    <source>
        <dbReference type="EMBL" id="MFB9573390.1"/>
    </source>
</evidence>
<keyword evidence="3" id="KW-1185">Reference proteome</keyword>
<organism evidence="2 3">
    <name type="scientific">Streptomyces yanii</name>
    <dbReference type="NCBI Taxonomy" id="78510"/>
    <lineage>
        <taxon>Bacteria</taxon>
        <taxon>Bacillati</taxon>
        <taxon>Actinomycetota</taxon>
        <taxon>Actinomycetes</taxon>
        <taxon>Kitasatosporales</taxon>
        <taxon>Streptomycetaceae</taxon>
        <taxon>Streptomyces</taxon>
    </lineage>
</organism>
<proteinExistence type="predicted"/>
<comment type="caution">
    <text evidence="2">The sequence shown here is derived from an EMBL/GenBank/DDBJ whole genome shotgun (WGS) entry which is preliminary data.</text>
</comment>
<name>A0ABV5R6C5_9ACTN</name>
<feature type="region of interest" description="Disordered" evidence="1">
    <location>
        <begin position="1"/>
        <end position="57"/>
    </location>
</feature>
<feature type="compositionally biased region" description="Low complexity" evidence="1">
    <location>
        <begin position="33"/>
        <end position="42"/>
    </location>
</feature>